<dbReference type="AlphaFoldDB" id="A0AAD4LC36"/>
<feature type="region of interest" description="Disordered" evidence="1">
    <location>
        <begin position="265"/>
        <end position="307"/>
    </location>
</feature>
<protein>
    <submittedName>
        <fullName evidence="3">Uncharacterized protein</fullName>
    </submittedName>
</protein>
<accession>A0AAD4LC36</accession>
<keyword evidence="4" id="KW-1185">Reference proteome</keyword>
<evidence type="ECO:0000313" key="4">
    <source>
        <dbReference type="Proteomes" id="UP001201163"/>
    </source>
</evidence>
<evidence type="ECO:0000313" key="3">
    <source>
        <dbReference type="EMBL" id="KAH8987456.1"/>
    </source>
</evidence>
<keyword evidence="2" id="KW-1133">Transmembrane helix</keyword>
<dbReference type="Proteomes" id="UP001201163">
    <property type="component" value="Unassembled WGS sequence"/>
</dbReference>
<dbReference type="EMBL" id="JAKELL010000047">
    <property type="protein sequence ID" value="KAH8987456.1"/>
    <property type="molecule type" value="Genomic_DNA"/>
</dbReference>
<comment type="caution">
    <text evidence="3">The sequence shown here is derived from an EMBL/GenBank/DDBJ whole genome shotgun (WGS) entry which is preliminary data.</text>
</comment>
<evidence type="ECO:0000256" key="2">
    <source>
        <dbReference type="SAM" id="Phobius"/>
    </source>
</evidence>
<keyword evidence="2" id="KW-0812">Transmembrane</keyword>
<feature type="transmembrane region" description="Helical" evidence="2">
    <location>
        <begin position="212"/>
        <end position="233"/>
    </location>
</feature>
<gene>
    <name evidence="3" type="ORF">EDB92DRAFT_1875872</name>
</gene>
<feature type="transmembrane region" description="Helical" evidence="2">
    <location>
        <begin position="53"/>
        <end position="79"/>
    </location>
</feature>
<reference evidence="3" key="1">
    <citation type="submission" date="2022-01" db="EMBL/GenBank/DDBJ databases">
        <title>Comparative genomics reveals a dynamic genome evolution in the ectomycorrhizal milk-cap (Lactarius) mushrooms.</title>
        <authorList>
            <consortium name="DOE Joint Genome Institute"/>
            <person name="Lebreton A."/>
            <person name="Tang N."/>
            <person name="Kuo A."/>
            <person name="LaButti K."/>
            <person name="Drula E."/>
            <person name="Barry K."/>
            <person name="Clum A."/>
            <person name="Lipzen A."/>
            <person name="Mousain D."/>
            <person name="Ng V."/>
            <person name="Wang R."/>
            <person name="Wang X."/>
            <person name="Dai Y."/>
            <person name="Henrissat B."/>
            <person name="Grigoriev I.V."/>
            <person name="Guerin-Laguette A."/>
            <person name="Yu F."/>
            <person name="Martin F.M."/>
        </authorList>
    </citation>
    <scope>NUCLEOTIDE SEQUENCE</scope>
    <source>
        <strain evidence="3">QP</strain>
    </source>
</reference>
<feature type="transmembrane region" description="Helical" evidence="2">
    <location>
        <begin position="20"/>
        <end position="41"/>
    </location>
</feature>
<feature type="transmembrane region" description="Helical" evidence="2">
    <location>
        <begin position="104"/>
        <end position="123"/>
    </location>
</feature>
<organism evidence="3 4">
    <name type="scientific">Lactarius akahatsu</name>
    <dbReference type="NCBI Taxonomy" id="416441"/>
    <lineage>
        <taxon>Eukaryota</taxon>
        <taxon>Fungi</taxon>
        <taxon>Dikarya</taxon>
        <taxon>Basidiomycota</taxon>
        <taxon>Agaricomycotina</taxon>
        <taxon>Agaricomycetes</taxon>
        <taxon>Russulales</taxon>
        <taxon>Russulaceae</taxon>
        <taxon>Lactarius</taxon>
    </lineage>
</organism>
<feature type="transmembrane region" description="Helical" evidence="2">
    <location>
        <begin position="171"/>
        <end position="192"/>
    </location>
</feature>
<feature type="transmembrane region" description="Helical" evidence="2">
    <location>
        <begin position="239"/>
        <end position="259"/>
    </location>
</feature>
<proteinExistence type="predicted"/>
<sequence length="342" mass="37408">MPPKRFPGDLSWNMASLVSSWIVGPLYGIICVYILCAHILYMKGLRGVNLMMLIVASVQFSLATGHVITLLVQLIRAFIGAAGTVDGPSIYLLDQSTPEHLAQGFFYLTNSLIGDAIMVWRLWIIWNRNFWLCVPFIVLCTVSTVTGYAAFANQVSLNPTETVFLSRLQNWLYATWALSIATQVGATLLIGYRFWKSVHWNSKGLRGSRLSIFWILVESGALYTITTIFLVGFSSTNTGAIFAASLGQISALAPTLIIVRAGLKSSGSSSSFTPAKGSINNPYYGPPPSQSFRRDVESGSSGDDSMVVHVKRATEIRLDNMKPCDISELSTVEERSSSATPK</sequence>
<keyword evidence="2" id="KW-0472">Membrane</keyword>
<name>A0AAD4LC36_9AGAM</name>
<evidence type="ECO:0000256" key="1">
    <source>
        <dbReference type="SAM" id="MobiDB-lite"/>
    </source>
</evidence>
<feature type="transmembrane region" description="Helical" evidence="2">
    <location>
        <begin position="130"/>
        <end position="151"/>
    </location>
</feature>